<dbReference type="AlphaFoldDB" id="A0AA45WSR7"/>
<sequence>MIVDVELYGQIRRMFTQEGMTQRAISRTLSISRNTVKKHCEGNHVPWDRKPYERISSVVAEEIRAFIQECLDQDQAEGLKNQSHTARQIYHRLKREKAFTGGESTIRNIVNEMRPKHKEAFMPLEFDPGEAAQVDWGEATVYIKGNKTKVQLSVGTPGLRTVRRVLRLQGLGV</sequence>
<evidence type="ECO:0008006" key="3">
    <source>
        <dbReference type="Google" id="ProtNLM"/>
    </source>
</evidence>
<evidence type="ECO:0000313" key="1">
    <source>
        <dbReference type="EMBL" id="SMP38746.1"/>
    </source>
</evidence>
<reference evidence="1" key="1">
    <citation type="submission" date="2017-05" db="EMBL/GenBank/DDBJ databases">
        <authorList>
            <person name="Varghese N."/>
            <person name="Submissions S."/>
        </authorList>
    </citation>
    <scope>NUCLEOTIDE SEQUENCE</scope>
    <source>
        <strain evidence="1">Su22</strain>
    </source>
</reference>
<accession>A0AA45WSR7</accession>
<dbReference type="Gene3D" id="1.10.10.60">
    <property type="entry name" value="Homeodomain-like"/>
    <property type="match status" value="1"/>
</dbReference>
<organism evidence="1 2">
    <name type="scientific">Anoxynatronum buryatiense</name>
    <dbReference type="NCBI Taxonomy" id="489973"/>
    <lineage>
        <taxon>Bacteria</taxon>
        <taxon>Bacillati</taxon>
        <taxon>Bacillota</taxon>
        <taxon>Clostridia</taxon>
        <taxon>Eubacteriales</taxon>
        <taxon>Clostridiaceae</taxon>
        <taxon>Anoxynatronum</taxon>
    </lineage>
</organism>
<name>A0AA45WSR7_9CLOT</name>
<dbReference type="EMBL" id="FXUF01000001">
    <property type="protein sequence ID" value="SMP38746.1"/>
    <property type="molecule type" value="Genomic_DNA"/>
</dbReference>
<protein>
    <recommendedName>
        <fullName evidence="3">Transposase</fullName>
    </recommendedName>
</protein>
<comment type="caution">
    <text evidence="1">The sequence shown here is derived from an EMBL/GenBank/DDBJ whole genome shotgun (WGS) entry which is preliminary data.</text>
</comment>
<keyword evidence="2" id="KW-1185">Reference proteome</keyword>
<evidence type="ECO:0000313" key="2">
    <source>
        <dbReference type="Proteomes" id="UP001158066"/>
    </source>
</evidence>
<dbReference type="Proteomes" id="UP001158066">
    <property type="component" value="Unassembled WGS sequence"/>
</dbReference>
<dbReference type="RefSeq" id="WP_283407508.1">
    <property type="nucleotide sequence ID" value="NZ_FXUF01000001.1"/>
</dbReference>
<proteinExistence type="predicted"/>
<dbReference type="InterPro" id="IPR009057">
    <property type="entry name" value="Homeodomain-like_sf"/>
</dbReference>
<dbReference type="PANTHER" id="PTHR35004">
    <property type="entry name" value="TRANSPOSASE RV3428C-RELATED"/>
    <property type="match status" value="1"/>
</dbReference>
<gene>
    <name evidence="1" type="ORF">SAMN06296020_101145</name>
</gene>
<dbReference type="SUPFAM" id="SSF46689">
    <property type="entry name" value="Homeodomain-like"/>
    <property type="match status" value="1"/>
</dbReference>